<keyword evidence="4" id="KW-0812">Transmembrane</keyword>
<keyword evidence="4" id="KW-1133">Transmembrane helix</keyword>
<evidence type="ECO:0008006" key="7">
    <source>
        <dbReference type="Google" id="ProtNLM"/>
    </source>
</evidence>
<evidence type="ECO:0000256" key="4">
    <source>
        <dbReference type="SAM" id="Phobius"/>
    </source>
</evidence>
<accession>A0AAD9MJ08</accession>
<reference evidence="5" key="1">
    <citation type="submission" date="2021-01" db="EMBL/GenBank/DDBJ databases">
        <authorList>
            <person name="Eckstrom K.M.E."/>
        </authorList>
    </citation>
    <scope>NUCLEOTIDE SEQUENCE</scope>
    <source>
        <strain evidence="5">UVCC 0001</strain>
    </source>
</reference>
<dbReference type="PANTHER" id="PTHR10720">
    <property type="entry name" value="HEME OXYGENASE"/>
    <property type="match status" value="1"/>
</dbReference>
<evidence type="ECO:0000256" key="2">
    <source>
        <dbReference type="ARBA" id="ARBA00022723"/>
    </source>
</evidence>
<dbReference type="EMBL" id="JASFZW010000003">
    <property type="protein sequence ID" value="KAK2079157.1"/>
    <property type="molecule type" value="Genomic_DNA"/>
</dbReference>
<dbReference type="SUPFAM" id="SSF48613">
    <property type="entry name" value="Heme oxygenase-like"/>
    <property type="match status" value="1"/>
</dbReference>
<protein>
    <recommendedName>
        <fullName evidence="7">Heme oxygenase</fullName>
    </recommendedName>
</protein>
<dbReference type="GO" id="GO:0006788">
    <property type="term" value="P:heme oxidation"/>
    <property type="evidence" value="ECO:0007669"/>
    <property type="project" value="InterPro"/>
</dbReference>
<evidence type="ECO:0000313" key="6">
    <source>
        <dbReference type="Proteomes" id="UP001255856"/>
    </source>
</evidence>
<proteinExistence type="predicted"/>
<sequence>MGMRVGRVVADIKAFGPLMQEAARTAAFEKDLEFFLGPGWREQVVRTPAVDAYVAHLAHLQEHDPLGLLAHAYTQHMSLLAGGRILKKAMQKAMRLTPDGPGTAVFTFPPRDRTGRGLRGDYKDAINSLGRELPPARQQGLVDECVRAFELNNGIMRAFPMGFKRPALGAVQLLAGTWWVQAAVVAAAGLAAWRYWR</sequence>
<keyword evidence="2" id="KW-0479">Metal-binding</keyword>
<keyword evidence="3" id="KW-0408">Iron</keyword>
<feature type="transmembrane region" description="Helical" evidence="4">
    <location>
        <begin position="178"/>
        <end position="196"/>
    </location>
</feature>
<dbReference type="CDD" id="cd19165">
    <property type="entry name" value="HemeO"/>
    <property type="match status" value="1"/>
</dbReference>
<organism evidence="5 6">
    <name type="scientific">Prototheca wickerhamii</name>
    <dbReference type="NCBI Taxonomy" id="3111"/>
    <lineage>
        <taxon>Eukaryota</taxon>
        <taxon>Viridiplantae</taxon>
        <taxon>Chlorophyta</taxon>
        <taxon>core chlorophytes</taxon>
        <taxon>Trebouxiophyceae</taxon>
        <taxon>Chlorellales</taxon>
        <taxon>Chlorellaceae</taxon>
        <taxon>Prototheca</taxon>
    </lineage>
</organism>
<dbReference type="InterPro" id="IPR016084">
    <property type="entry name" value="Haem_Oase-like_multi-hlx"/>
</dbReference>
<dbReference type="PRINTS" id="PR00088">
    <property type="entry name" value="HAEMOXYGNASE"/>
</dbReference>
<dbReference type="GO" id="GO:0004392">
    <property type="term" value="F:heme oxygenase (decyclizing) activity"/>
    <property type="evidence" value="ECO:0007669"/>
    <property type="project" value="InterPro"/>
</dbReference>
<keyword evidence="1" id="KW-0349">Heme</keyword>
<evidence type="ECO:0000256" key="1">
    <source>
        <dbReference type="ARBA" id="ARBA00022617"/>
    </source>
</evidence>
<dbReference type="GO" id="GO:0046872">
    <property type="term" value="F:metal ion binding"/>
    <property type="evidence" value="ECO:0007669"/>
    <property type="project" value="UniProtKB-KW"/>
</dbReference>
<name>A0AAD9MJ08_PROWI</name>
<dbReference type="Pfam" id="PF01126">
    <property type="entry name" value="Heme_oxygenase"/>
    <property type="match status" value="1"/>
</dbReference>
<dbReference type="InterPro" id="IPR016053">
    <property type="entry name" value="Haem_Oase-like"/>
</dbReference>
<dbReference type="Gene3D" id="1.20.910.10">
    <property type="entry name" value="Heme oxygenase-like"/>
    <property type="match status" value="1"/>
</dbReference>
<dbReference type="AlphaFoldDB" id="A0AAD9MJ08"/>
<keyword evidence="6" id="KW-1185">Reference proteome</keyword>
<keyword evidence="4" id="KW-0472">Membrane</keyword>
<dbReference type="PANTHER" id="PTHR10720:SF0">
    <property type="entry name" value="HEME OXYGENASE"/>
    <property type="match status" value="1"/>
</dbReference>
<dbReference type="InterPro" id="IPR002051">
    <property type="entry name" value="Haem_Oase"/>
</dbReference>
<evidence type="ECO:0000256" key="3">
    <source>
        <dbReference type="ARBA" id="ARBA00023004"/>
    </source>
</evidence>
<dbReference type="Proteomes" id="UP001255856">
    <property type="component" value="Unassembled WGS sequence"/>
</dbReference>
<comment type="caution">
    <text evidence="5">The sequence shown here is derived from an EMBL/GenBank/DDBJ whole genome shotgun (WGS) entry which is preliminary data.</text>
</comment>
<gene>
    <name evidence="5" type="ORF">QBZ16_002848</name>
</gene>
<evidence type="ECO:0000313" key="5">
    <source>
        <dbReference type="EMBL" id="KAK2079157.1"/>
    </source>
</evidence>